<dbReference type="InterPro" id="IPR023214">
    <property type="entry name" value="HAD_sf"/>
</dbReference>
<accession>A0A494TLI6</accession>
<dbReference type="Gene3D" id="1.20.1440.100">
    <property type="entry name" value="SG protein - dephosphorylation function"/>
    <property type="match status" value="1"/>
</dbReference>
<organism evidence="4 5">
    <name type="scientific">Sphingomonas paeninsulae</name>
    <dbReference type="NCBI Taxonomy" id="2319844"/>
    <lineage>
        <taxon>Bacteria</taxon>
        <taxon>Pseudomonadati</taxon>
        <taxon>Pseudomonadota</taxon>
        <taxon>Alphaproteobacteria</taxon>
        <taxon>Sphingomonadales</taxon>
        <taxon>Sphingomonadaceae</taxon>
        <taxon>Sphingomonas</taxon>
    </lineage>
</organism>
<proteinExistence type="predicted"/>
<dbReference type="Pfam" id="PF12710">
    <property type="entry name" value="HAD"/>
    <property type="match status" value="1"/>
</dbReference>
<dbReference type="GO" id="GO:0016787">
    <property type="term" value="F:hydrolase activity"/>
    <property type="evidence" value="ECO:0007669"/>
    <property type="project" value="UniProtKB-KW"/>
</dbReference>
<dbReference type="GO" id="GO:0046872">
    <property type="term" value="F:metal ion binding"/>
    <property type="evidence" value="ECO:0007669"/>
    <property type="project" value="UniProtKB-KW"/>
</dbReference>
<reference evidence="4 5" key="1">
    <citation type="submission" date="2018-09" db="EMBL/GenBank/DDBJ databases">
        <title>Sphingomonas peninsula sp. nov., isolated from fildes peninsula, Antarctic soil.</title>
        <authorList>
            <person name="Yingchao G."/>
        </authorList>
    </citation>
    <scope>NUCLEOTIDE SEQUENCE [LARGE SCALE GENOMIC DNA]</scope>
    <source>
        <strain evidence="4 5">YZ-8</strain>
    </source>
</reference>
<evidence type="ECO:0000313" key="4">
    <source>
        <dbReference type="EMBL" id="AYJ87883.1"/>
    </source>
</evidence>
<keyword evidence="5" id="KW-1185">Reference proteome</keyword>
<dbReference type="RefSeq" id="WP_121155710.1">
    <property type="nucleotide sequence ID" value="NZ_CP032829.1"/>
</dbReference>
<evidence type="ECO:0000256" key="2">
    <source>
        <dbReference type="ARBA" id="ARBA00022801"/>
    </source>
</evidence>
<dbReference type="PANTHER" id="PTHR43344:SF13">
    <property type="entry name" value="PHOSPHATASE RV3661-RELATED"/>
    <property type="match status" value="1"/>
</dbReference>
<dbReference type="Proteomes" id="UP000276254">
    <property type="component" value="Chromosome"/>
</dbReference>
<dbReference type="SUPFAM" id="SSF56784">
    <property type="entry name" value="HAD-like"/>
    <property type="match status" value="1"/>
</dbReference>
<keyword evidence="2 4" id="KW-0378">Hydrolase</keyword>
<dbReference type="InterPro" id="IPR036412">
    <property type="entry name" value="HAD-like_sf"/>
</dbReference>
<evidence type="ECO:0000256" key="3">
    <source>
        <dbReference type="ARBA" id="ARBA00022842"/>
    </source>
</evidence>
<dbReference type="AlphaFoldDB" id="A0A494TLI6"/>
<sequence length="223" mass="24791">MKRLAIYDMDRTITARPTFTPFLVHAALTLNPLRLLLAPVVLVAILLYTVKLIDRATLKETMQSLLLGRSIDPARLAKVVDSFAEKTAVKNIRRGAVARIASDRAEGYTLVLATASYRLYAEAIGTRMGFDDVIATNTLVGLDTRIMAKIDGENCYGPAKLRMVTAWMKNMGVAREDAHIRFYSDHVSDAPVLAWADEAFAVNAHGPLQKLARNMKWNIDDWS</sequence>
<name>A0A494TLI6_SPHPE</name>
<dbReference type="KEGG" id="spha:D3Y57_09645"/>
<evidence type="ECO:0000256" key="1">
    <source>
        <dbReference type="ARBA" id="ARBA00022723"/>
    </source>
</evidence>
<evidence type="ECO:0000313" key="5">
    <source>
        <dbReference type="Proteomes" id="UP000276254"/>
    </source>
</evidence>
<dbReference type="OrthoDB" id="7739434at2"/>
<keyword evidence="3" id="KW-0460">Magnesium</keyword>
<dbReference type="EMBL" id="CP032829">
    <property type="protein sequence ID" value="AYJ87883.1"/>
    <property type="molecule type" value="Genomic_DNA"/>
</dbReference>
<dbReference type="InterPro" id="IPR050582">
    <property type="entry name" value="HAD-like_SerB"/>
</dbReference>
<dbReference type="NCBIfam" id="TIGR01488">
    <property type="entry name" value="HAD-SF-IB"/>
    <property type="match status" value="1"/>
</dbReference>
<gene>
    <name evidence="4" type="ORF">D3Y57_09645</name>
</gene>
<dbReference type="PANTHER" id="PTHR43344">
    <property type="entry name" value="PHOSPHOSERINE PHOSPHATASE"/>
    <property type="match status" value="1"/>
</dbReference>
<keyword evidence="1" id="KW-0479">Metal-binding</keyword>
<dbReference type="Gene3D" id="3.40.50.1000">
    <property type="entry name" value="HAD superfamily/HAD-like"/>
    <property type="match status" value="1"/>
</dbReference>
<protein>
    <submittedName>
        <fullName evidence="4">HAD-IB family hydrolase</fullName>
    </submittedName>
</protein>